<evidence type="ECO:0000259" key="3">
    <source>
        <dbReference type="PROSITE" id="PS50076"/>
    </source>
</evidence>
<reference evidence="4 5" key="1">
    <citation type="journal article" date="2018" name="Genome Biol. Evol.">
        <title>Multiple Roots of Fruiting Body Formation in Amoebozoa.</title>
        <authorList>
            <person name="Hillmann F."/>
            <person name="Forbes G."/>
            <person name="Novohradska S."/>
            <person name="Ferling I."/>
            <person name="Riege K."/>
            <person name="Groth M."/>
            <person name="Westermann M."/>
            <person name="Marz M."/>
            <person name="Spaller T."/>
            <person name="Winckler T."/>
            <person name="Schaap P."/>
            <person name="Glockner G."/>
        </authorList>
    </citation>
    <scope>NUCLEOTIDE SEQUENCE [LARGE SCALE GENOMIC DNA]</scope>
    <source>
        <strain evidence="4 5">Jena</strain>
    </source>
</reference>
<gene>
    <name evidence="4" type="ORF">PROFUN_00165</name>
</gene>
<dbReference type="InterPro" id="IPR036869">
    <property type="entry name" value="J_dom_sf"/>
</dbReference>
<feature type="domain" description="J" evidence="3">
    <location>
        <begin position="47"/>
        <end position="104"/>
    </location>
</feature>
<feature type="region of interest" description="Disordered" evidence="2">
    <location>
        <begin position="172"/>
        <end position="321"/>
    </location>
</feature>
<evidence type="ECO:0000313" key="4">
    <source>
        <dbReference type="EMBL" id="PRP89823.1"/>
    </source>
</evidence>
<evidence type="ECO:0000256" key="2">
    <source>
        <dbReference type="SAM" id="MobiDB-lite"/>
    </source>
</evidence>
<protein>
    <submittedName>
        <fullName evidence="4">DnaJ domain-containing protein</fullName>
    </submittedName>
</protein>
<dbReference type="SMART" id="SM00271">
    <property type="entry name" value="DnaJ"/>
    <property type="match status" value="1"/>
</dbReference>
<dbReference type="CDD" id="cd06257">
    <property type="entry name" value="DnaJ"/>
    <property type="match status" value="1"/>
</dbReference>
<evidence type="ECO:0000313" key="5">
    <source>
        <dbReference type="Proteomes" id="UP000241769"/>
    </source>
</evidence>
<feature type="region of interest" description="Disordered" evidence="2">
    <location>
        <begin position="115"/>
        <end position="134"/>
    </location>
</feature>
<organism evidence="4 5">
    <name type="scientific">Planoprotostelium fungivorum</name>
    <dbReference type="NCBI Taxonomy" id="1890364"/>
    <lineage>
        <taxon>Eukaryota</taxon>
        <taxon>Amoebozoa</taxon>
        <taxon>Evosea</taxon>
        <taxon>Variosea</taxon>
        <taxon>Cavosteliida</taxon>
        <taxon>Cavosteliaceae</taxon>
        <taxon>Planoprotostelium</taxon>
    </lineage>
</organism>
<proteinExistence type="predicted"/>
<dbReference type="AlphaFoldDB" id="A0A2P6P0U3"/>
<feature type="compositionally biased region" description="Basic and acidic residues" evidence="2">
    <location>
        <begin position="186"/>
        <end position="254"/>
    </location>
</feature>
<dbReference type="EMBL" id="MDYQ01000001">
    <property type="protein sequence ID" value="PRP89823.1"/>
    <property type="molecule type" value="Genomic_DNA"/>
</dbReference>
<dbReference type="PANTHER" id="PTHR44145:SF3">
    <property type="entry name" value="DNAJ HOMOLOG SUBFAMILY A MEMBER 3, MITOCHONDRIAL"/>
    <property type="match status" value="1"/>
</dbReference>
<dbReference type="OrthoDB" id="10250354at2759"/>
<dbReference type="PROSITE" id="PS50076">
    <property type="entry name" value="DNAJ_2"/>
    <property type="match status" value="1"/>
</dbReference>
<comment type="caution">
    <text evidence="4">The sequence shown here is derived from an EMBL/GenBank/DDBJ whole genome shotgun (WGS) entry which is preliminary data.</text>
</comment>
<dbReference type="PANTHER" id="PTHR44145">
    <property type="entry name" value="DNAJ HOMOLOG SUBFAMILY A MEMBER 3, MITOCHONDRIAL"/>
    <property type="match status" value="1"/>
</dbReference>
<dbReference type="InParanoid" id="A0A2P6P0U3"/>
<keyword evidence="5" id="KW-1185">Reference proteome</keyword>
<dbReference type="PRINTS" id="PR00625">
    <property type="entry name" value="JDOMAIN"/>
</dbReference>
<dbReference type="Gene3D" id="1.10.287.110">
    <property type="entry name" value="DnaJ domain"/>
    <property type="match status" value="1"/>
</dbReference>
<dbReference type="Proteomes" id="UP000241769">
    <property type="component" value="Unassembled WGS sequence"/>
</dbReference>
<dbReference type="InterPro" id="IPR001623">
    <property type="entry name" value="DnaJ_domain"/>
</dbReference>
<name>A0A2P6P0U3_9EUKA</name>
<dbReference type="SUPFAM" id="SSF46565">
    <property type="entry name" value="Chaperone J-domain"/>
    <property type="match status" value="1"/>
</dbReference>
<evidence type="ECO:0000256" key="1">
    <source>
        <dbReference type="ARBA" id="ARBA00023186"/>
    </source>
</evidence>
<sequence>MFPLGRLQIPFRQFLSAKPIPRQANSFARPQLGGRSFHTTVFSRAKDPYDILGVSRTATDVEIRKAFFAIAKLYHPDVKSDDPKAGEKYKQASEAYEVKGIHIYIITDDITKVLKGSPRDGSGPKKQTAAKNPEEPLWEEDEIFFEYQKPRQAAQGKFWYQYANQGYSWGQAKRGRSGYPNPFQTEAHHTDPFYDSRAARRDEARERAREKKEKVEAREKEKIERERMRAAHRAHQETKEELDRQERERRKAESSGRPNASAGPERKSGAKAKKPNDVPPPGYKRVRMKQWDDKMGWITTEAYDPRPKRPQPRRPDPQMYYEQGGYYDEFNMPPEVLLQFMMNMGPGMGGMGGMGGGGGRRRKRR</sequence>
<keyword evidence="1" id="KW-0143">Chaperone</keyword>
<dbReference type="STRING" id="1890364.A0A2P6P0U3"/>
<dbReference type="InterPro" id="IPR051938">
    <property type="entry name" value="Apopto_cytoskel_mod"/>
</dbReference>
<accession>A0A2P6P0U3</accession>
<dbReference type="Pfam" id="PF00226">
    <property type="entry name" value="DnaJ"/>
    <property type="match status" value="1"/>
</dbReference>